<evidence type="ECO:0000256" key="2">
    <source>
        <dbReference type="ARBA" id="ARBA00006679"/>
    </source>
</evidence>
<evidence type="ECO:0000256" key="5">
    <source>
        <dbReference type="ARBA" id="ARBA00022989"/>
    </source>
</evidence>
<proteinExistence type="inferred from homology"/>
<dbReference type="PANTHER" id="PTHR33452:SF1">
    <property type="entry name" value="INNER MEMBRANE PROTEIN YPHA-RELATED"/>
    <property type="match status" value="1"/>
</dbReference>
<evidence type="ECO:0000313" key="9">
    <source>
        <dbReference type="Proteomes" id="UP000215355"/>
    </source>
</evidence>
<dbReference type="InterPro" id="IPR051907">
    <property type="entry name" value="DoxX-like_oxidoreductase"/>
</dbReference>
<dbReference type="Proteomes" id="UP000215355">
    <property type="component" value="Chromosome 1"/>
</dbReference>
<organism evidence="8 9">
    <name type="scientific">Sphingobacterium mizutaii</name>
    <dbReference type="NCBI Taxonomy" id="1010"/>
    <lineage>
        <taxon>Bacteria</taxon>
        <taxon>Pseudomonadati</taxon>
        <taxon>Bacteroidota</taxon>
        <taxon>Sphingobacteriia</taxon>
        <taxon>Sphingobacteriales</taxon>
        <taxon>Sphingobacteriaceae</taxon>
        <taxon>Sphingobacterium</taxon>
    </lineage>
</organism>
<evidence type="ECO:0000256" key="1">
    <source>
        <dbReference type="ARBA" id="ARBA00004651"/>
    </source>
</evidence>
<dbReference type="GO" id="GO:0005886">
    <property type="term" value="C:plasma membrane"/>
    <property type="evidence" value="ECO:0007669"/>
    <property type="project" value="UniProtKB-SubCell"/>
</dbReference>
<protein>
    <submittedName>
        <fullName evidence="8">DoxX</fullName>
    </submittedName>
</protein>
<evidence type="ECO:0000256" key="7">
    <source>
        <dbReference type="SAM" id="Phobius"/>
    </source>
</evidence>
<reference evidence="8 9" key="1">
    <citation type="submission" date="2017-06" db="EMBL/GenBank/DDBJ databases">
        <authorList>
            <consortium name="Pathogen Informatics"/>
        </authorList>
    </citation>
    <scope>NUCLEOTIDE SEQUENCE [LARGE SCALE GENOMIC DNA]</scope>
    <source>
        <strain evidence="8 9">NCTC12149</strain>
    </source>
</reference>
<keyword evidence="6 7" id="KW-0472">Membrane</keyword>
<keyword evidence="3" id="KW-1003">Cell membrane</keyword>
<dbReference type="PANTHER" id="PTHR33452">
    <property type="entry name" value="OXIDOREDUCTASE CATD-RELATED"/>
    <property type="match status" value="1"/>
</dbReference>
<dbReference type="EMBL" id="LT906468">
    <property type="protein sequence ID" value="SNV52812.1"/>
    <property type="molecule type" value="Genomic_DNA"/>
</dbReference>
<keyword evidence="4 7" id="KW-0812">Transmembrane</keyword>
<comment type="subcellular location">
    <subcellularLocation>
        <location evidence="1">Cell membrane</location>
        <topology evidence="1">Multi-pass membrane protein</topology>
    </subcellularLocation>
</comment>
<feature type="transmembrane region" description="Helical" evidence="7">
    <location>
        <begin position="26"/>
        <end position="48"/>
    </location>
</feature>
<feature type="transmembrane region" description="Helical" evidence="7">
    <location>
        <begin position="55"/>
        <end position="73"/>
    </location>
</feature>
<comment type="similarity">
    <text evidence="2">Belongs to the DoxX family.</text>
</comment>
<name>A0AAJ5C100_9SPHI</name>
<evidence type="ECO:0000256" key="6">
    <source>
        <dbReference type="ARBA" id="ARBA00023136"/>
    </source>
</evidence>
<dbReference type="InterPro" id="IPR032808">
    <property type="entry name" value="DoxX"/>
</dbReference>
<keyword evidence="5 7" id="KW-1133">Transmembrane helix</keyword>
<evidence type="ECO:0000256" key="3">
    <source>
        <dbReference type="ARBA" id="ARBA00022475"/>
    </source>
</evidence>
<accession>A0AAJ5C100</accession>
<dbReference type="AlphaFoldDB" id="A0AAJ5C100"/>
<feature type="transmembrane region" description="Helical" evidence="7">
    <location>
        <begin position="79"/>
        <end position="100"/>
    </location>
</feature>
<gene>
    <name evidence="8" type="ORF">SAMEA4412673_02736</name>
</gene>
<dbReference type="Pfam" id="PF07681">
    <property type="entry name" value="DoxX"/>
    <property type="match status" value="1"/>
</dbReference>
<sequence length="108" mass="11886">MYGVFDNLISWDHMQEFAGFLGKNKFPFPTVSAIVSVGIQMIAGFLLLIGWQTKLSAVLIFINFLIAIFMVHLPNGDSIELMTAALAMLFISACLFFTGAGKYSVDKV</sequence>
<evidence type="ECO:0000313" key="8">
    <source>
        <dbReference type="EMBL" id="SNV52812.1"/>
    </source>
</evidence>
<evidence type="ECO:0000256" key="4">
    <source>
        <dbReference type="ARBA" id="ARBA00022692"/>
    </source>
</evidence>
<dbReference type="KEGG" id="smiz:4412673_02736"/>